<dbReference type="AlphaFoldDB" id="G0NKB8"/>
<evidence type="ECO:0000313" key="1">
    <source>
        <dbReference type="EMBL" id="EGT32902.1"/>
    </source>
</evidence>
<reference evidence="2" key="1">
    <citation type="submission" date="2011-07" db="EMBL/GenBank/DDBJ databases">
        <authorList>
            <consortium name="Caenorhabditis brenneri Sequencing and Analysis Consortium"/>
            <person name="Wilson R.K."/>
        </authorList>
    </citation>
    <scope>NUCLEOTIDE SEQUENCE [LARGE SCALE GENOMIC DNA]</scope>
    <source>
        <strain evidence="2">PB2801</strain>
    </source>
</reference>
<gene>
    <name evidence="1" type="ORF">CAEBREN_02526</name>
</gene>
<accession>G0NKB8</accession>
<dbReference type="InParanoid" id="G0NKB8"/>
<dbReference type="Proteomes" id="UP000008068">
    <property type="component" value="Unassembled WGS sequence"/>
</dbReference>
<sequence length="16" mass="1896">MIDSRIKNKSEFSEVI</sequence>
<name>G0NKB8_CAEBE</name>
<keyword evidence="2" id="KW-1185">Reference proteome</keyword>
<proteinExistence type="predicted"/>
<dbReference type="EMBL" id="GL379899">
    <property type="protein sequence ID" value="EGT32902.1"/>
    <property type="molecule type" value="Genomic_DNA"/>
</dbReference>
<organism evidence="2">
    <name type="scientific">Caenorhabditis brenneri</name>
    <name type="common">Nematode worm</name>
    <dbReference type="NCBI Taxonomy" id="135651"/>
    <lineage>
        <taxon>Eukaryota</taxon>
        <taxon>Metazoa</taxon>
        <taxon>Ecdysozoa</taxon>
        <taxon>Nematoda</taxon>
        <taxon>Chromadorea</taxon>
        <taxon>Rhabditida</taxon>
        <taxon>Rhabditina</taxon>
        <taxon>Rhabditomorpha</taxon>
        <taxon>Rhabditoidea</taxon>
        <taxon>Rhabditidae</taxon>
        <taxon>Peloderinae</taxon>
        <taxon>Caenorhabditis</taxon>
    </lineage>
</organism>
<protein>
    <submittedName>
        <fullName evidence="1">Uncharacterized protein</fullName>
    </submittedName>
</protein>
<evidence type="ECO:0000313" key="2">
    <source>
        <dbReference type="Proteomes" id="UP000008068"/>
    </source>
</evidence>